<evidence type="ECO:0000256" key="5">
    <source>
        <dbReference type="SAM" id="Coils"/>
    </source>
</evidence>
<keyword evidence="1" id="KW-0479">Metal-binding</keyword>
<reference evidence="7 8" key="1">
    <citation type="journal article" date="2014" name="Nat. Genet.">
        <title>Genome sequence of the hot pepper provides insights into the evolution of pungency in Capsicum species.</title>
        <authorList>
            <person name="Kim S."/>
            <person name="Park M."/>
            <person name="Yeom S.I."/>
            <person name="Kim Y.M."/>
            <person name="Lee J.M."/>
            <person name="Lee H.A."/>
            <person name="Seo E."/>
            <person name="Choi J."/>
            <person name="Cheong K."/>
            <person name="Kim K.T."/>
            <person name="Jung K."/>
            <person name="Lee G.W."/>
            <person name="Oh S.K."/>
            <person name="Bae C."/>
            <person name="Kim S.B."/>
            <person name="Lee H.Y."/>
            <person name="Kim S.Y."/>
            <person name="Kim M.S."/>
            <person name="Kang B.C."/>
            <person name="Jo Y.D."/>
            <person name="Yang H.B."/>
            <person name="Jeong H.J."/>
            <person name="Kang W.H."/>
            <person name="Kwon J.K."/>
            <person name="Shin C."/>
            <person name="Lim J.Y."/>
            <person name="Park J.H."/>
            <person name="Huh J.H."/>
            <person name="Kim J.S."/>
            <person name="Kim B.D."/>
            <person name="Cohen O."/>
            <person name="Paran I."/>
            <person name="Suh M.C."/>
            <person name="Lee S.B."/>
            <person name="Kim Y.K."/>
            <person name="Shin Y."/>
            <person name="Noh S.J."/>
            <person name="Park J."/>
            <person name="Seo Y.S."/>
            <person name="Kwon S.Y."/>
            <person name="Kim H.A."/>
            <person name="Park J.M."/>
            <person name="Kim H.J."/>
            <person name="Choi S.B."/>
            <person name="Bosland P.W."/>
            <person name="Reeves G."/>
            <person name="Jo S.H."/>
            <person name="Lee B.W."/>
            <person name="Cho H.T."/>
            <person name="Choi H.S."/>
            <person name="Lee M.S."/>
            <person name="Yu Y."/>
            <person name="Do Choi Y."/>
            <person name="Park B.S."/>
            <person name="van Deynze A."/>
            <person name="Ashrafi H."/>
            <person name="Hill T."/>
            <person name="Kim W.T."/>
            <person name="Pai H.S."/>
            <person name="Ahn H.K."/>
            <person name="Yeam I."/>
            <person name="Giovannoni J.J."/>
            <person name="Rose J.K."/>
            <person name="Sorensen I."/>
            <person name="Lee S.J."/>
            <person name="Kim R.W."/>
            <person name="Choi I.Y."/>
            <person name="Choi B.S."/>
            <person name="Lim J.S."/>
            <person name="Lee Y.H."/>
            <person name="Choi D."/>
        </authorList>
    </citation>
    <scope>NUCLEOTIDE SEQUENCE [LARGE SCALE GENOMIC DNA]</scope>
    <source>
        <strain evidence="8">cv. CM334</strain>
    </source>
</reference>
<dbReference type="PANTHER" id="PTHR33248">
    <property type="entry name" value="ZINC ION-BINDING PROTEIN"/>
    <property type="match status" value="1"/>
</dbReference>
<reference evidence="7 8" key="2">
    <citation type="journal article" date="2017" name="Genome Biol.">
        <title>New reference genome sequences of hot pepper reveal the massive evolution of plant disease-resistance genes by retroduplication.</title>
        <authorList>
            <person name="Kim S."/>
            <person name="Park J."/>
            <person name="Yeom S.I."/>
            <person name="Kim Y.M."/>
            <person name="Seo E."/>
            <person name="Kim K.T."/>
            <person name="Kim M.S."/>
            <person name="Lee J.M."/>
            <person name="Cheong K."/>
            <person name="Shin H.S."/>
            <person name="Kim S.B."/>
            <person name="Han K."/>
            <person name="Lee J."/>
            <person name="Park M."/>
            <person name="Lee H.A."/>
            <person name="Lee H.Y."/>
            <person name="Lee Y."/>
            <person name="Oh S."/>
            <person name="Lee J.H."/>
            <person name="Choi E."/>
            <person name="Choi E."/>
            <person name="Lee S.E."/>
            <person name="Jeon J."/>
            <person name="Kim H."/>
            <person name="Choi G."/>
            <person name="Song H."/>
            <person name="Lee J."/>
            <person name="Lee S.C."/>
            <person name="Kwon J.K."/>
            <person name="Lee H.Y."/>
            <person name="Koo N."/>
            <person name="Hong Y."/>
            <person name="Kim R.W."/>
            <person name="Kang W.H."/>
            <person name="Huh J.H."/>
            <person name="Kang B.C."/>
            <person name="Yang T.J."/>
            <person name="Lee Y.H."/>
            <person name="Bennetzen J.L."/>
            <person name="Choi D."/>
        </authorList>
    </citation>
    <scope>NUCLEOTIDE SEQUENCE [LARGE SCALE GENOMIC DNA]</scope>
    <source>
        <strain evidence="8">cv. CM334</strain>
    </source>
</reference>
<dbReference type="GO" id="GO:0008270">
    <property type="term" value="F:zinc ion binding"/>
    <property type="evidence" value="ECO:0007669"/>
    <property type="project" value="UniProtKB-KW"/>
</dbReference>
<dbReference type="EMBL" id="AYRZ02000003">
    <property type="protein sequence ID" value="PHT87292.1"/>
    <property type="molecule type" value="Genomic_DNA"/>
</dbReference>
<feature type="coiled-coil region" evidence="5">
    <location>
        <begin position="88"/>
        <end position="122"/>
    </location>
</feature>
<dbReference type="Gramene" id="PHT87292">
    <property type="protein sequence ID" value="PHT87292"/>
    <property type="gene ID" value="T459_09398"/>
</dbReference>
<protein>
    <recommendedName>
        <fullName evidence="6">GRF-type domain-containing protein</fullName>
    </recommendedName>
</protein>
<gene>
    <name evidence="7" type="ORF">T459_09398</name>
</gene>
<comment type="caution">
    <text evidence="7">The sequence shown here is derived from an EMBL/GenBank/DDBJ whole genome shotgun (WGS) entry which is preliminary data.</text>
</comment>
<dbReference type="PROSITE" id="PS51999">
    <property type="entry name" value="ZF_GRF"/>
    <property type="match status" value="1"/>
</dbReference>
<organism evidence="7 8">
    <name type="scientific">Capsicum annuum</name>
    <name type="common">Capsicum pepper</name>
    <dbReference type="NCBI Taxonomy" id="4072"/>
    <lineage>
        <taxon>Eukaryota</taxon>
        <taxon>Viridiplantae</taxon>
        <taxon>Streptophyta</taxon>
        <taxon>Embryophyta</taxon>
        <taxon>Tracheophyta</taxon>
        <taxon>Spermatophyta</taxon>
        <taxon>Magnoliopsida</taxon>
        <taxon>eudicotyledons</taxon>
        <taxon>Gunneridae</taxon>
        <taxon>Pentapetalae</taxon>
        <taxon>asterids</taxon>
        <taxon>lamiids</taxon>
        <taxon>Solanales</taxon>
        <taxon>Solanaceae</taxon>
        <taxon>Solanoideae</taxon>
        <taxon>Capsiceae</taxon>
        <taxon>Capsicum</taxon>
    </lineage>
</organism>
<proteinExistence type="predicted"/>
<evidence type="ECO:0000259" key="6">
    <source>
        <dbReference type="PROSITE" id="PS51999"/>
    </source>
</evidence>
<evidence type="ECO:0000256" key="3">
    <source>
        <dbReference type="ARBA" id="ARBA00022833"/>
    </source>
</evidence>
<keyword evidence="5" id="KW-0175">Coiled coil</keyword>
<evidence type="ECO:0000256" key="1">
    <source>
        <dbReference type="ARBA" id="ARBA00022723"/>
    </source>
</evidence>
<dbReference type="InterPro" id="IPR010666">
    <property type="entry name" value="Znf_GRF"/>
</dbReference>
<evidence type="ECO:0000313" key="8">
    <source>
        <dbReference type="Proteomes" id="UP000222542"/>
    </source>
</evidence>
<dbReference type="STRING" id="4072.A0A2G2ZZ82"/>
<keyword evidence="3" id="KW-0862">Zinc</keyword>
<evidence type="ECO:0000256" key="2">
    <source>
        <dbReference type="ARBA" id="ARBA00022771"/>
    </source>
</evidence>
<accession>A0A2G2ZZ82</accession>
<evidence type="ECO:0000256" key="4">
    <source>
        <dbReference type="PROSITE-ProRule" id="PRU01343"/>
    </source>
</evidence>
<feature type="domain" description="GRF-type" evidence="6">
    <location>
        <begin position="14"/>
        <end position="56"/>
    </location>
</feature>
<name>A0A2G2ZZ82_CAPAN</name>
<dbReference type="Pfam" id="PF06839">
    <property type="entry name" value="Zn_ribbon_GRF"/>
    <property type="match status" value="1"/>
</dbReference>
<sequence>MSQSSQTSKSSYICRCGNPAVLKTSRTDRNLGRKFYSCAVGKDNGECSYFKWIFSDFEVSKFQGIVKFEMFERLRDSEENRDLLMTLYRESEHKIDHLKELLKDVEIERDQLKHKLAMAEEKKRA</sequence>
<dbReference type="Proteomes" id="UP000222542">
    <property type="component" value="Unassembled WGS sequence"/>
</dbReference>
<keyword evidence="8" id="KW-1185">Reference proteome</keyword>
<evidence type="ECO:0000313" key="7">
    <source>
        <dbReference type="EMBL" id="PHT87292.1"/>
    </source>
</evidence>
<dbReference type="AlphaFoldDB" id="A0A2G2ZZ82"/>
<keyword evidence="2 4" id="KW-0863">Zinc-finger</keyword>